<feature type="transmembrane region" description="Helical" evidence="6">
    <location>
        <begin position="60"/>
        <end position="79"/>
    </location>
</feature>
<dbReference type="STRING" id="1214573.A0A0G2FTP2"/>
<gene>
    <name evidence="7" type="ORF">UCDDA912_g02686</name>
</gene>
<keyword evidence="7" id="KW-0378">Hydrolase</keyword>
<keyword evidence="2 6" id="KW-0812">Transmembrane</keyword>
<dbReference type="GO" id="GO:0006508">
    <property type="term" value="P:proteolysis"/>
    <property type="evidence" value="ECO:0007669"/>
    <property type="project" value="UniProtKB-KW"/>
</dbReference>
<evidence type="ECO:0000256" key="6">
    <source>
        <dbReference type="SAM" id="Phobius"/>
    </source>
</evidence>
<dbReference type="Gene3D" id="1.20.58.340">
    <property type="entry name" value="Magnesium transport protein CorA, transmembrane region"/>
    <property type="match status" value="1"/>
</dbReference>
<feature type="region of interest" description="Disordered" evidence="5">
    <location>
        <begin position="160"/>
        <end position="193"/>
    </location>
</feature>
<evidence type="ECO:0000313" key="7">
    <source>
        <dbReference type="EMBL" id="KKY37341.1"/>
    </source>
</evidence>
<keyword evidence="7" id="KW-0645">Protease</keyword>
<proteinExistence type="predicted"/>
<feature type="transmembrane region" description="Helical" evidence="6">
    <location>
        <begin position="29"/>
        <end position="48"/>
    </location>
</feature>
<name>A0A0G2FTP2_9PEZI</name>
<dbReference type="Proteomes" id="UP000034680">
    <property type="component" value="Unassembled WGS sequence"/>
</dbReference>
<evidence type="ECO:0000256" key="5">
    <source>
        <dbReference type="SAM" id="MobiDB-lite"/>
    </source>
</evidence>
<dbReference type="GO" id="GO:0016020">
    <property type="term" value="C:membrane"/>
    <property type="evidence" value="ECO:0007669"/>
    <property type="project" value="UniProtKB-SubCell"/>
</dbReference>
<comment type="subcellular location">
    <subcellularLocation>
        <location evidence="1">Membrane</location>
        <topology evidence="1">Multi-pass membrane protein</topology>
    </subcellularLocation>
</comment>
<evidence type="ECO:0000256" key="2">
    <source>
        <dbReference type="ARBA" id="ARBA00022692"/>
    </source>
</evidence>
<evidence type="ECO:0000256" key="3">
    <source>
        <dbReference type="ARBA" id="ARBA00022989"/>
    </source>
</evidence>
<evidence type="ECO:0000313" key="8">
    <source>
        <dbReference type="Proteomes" id="UP000034680"/>
    </source>
</evidence>
<dbReference type="EMBL" id="LCUC01000090">
    <property type="protein sequence ID" value="KKY37341.1"/>
    <property type="molecule type" value="Genomic_DNA"/>
</dbReference>
<evidence type="ECO:0000256" key="4">
    <source>
        <dbReference type="ARBA" id="ARBA00023136"/>
    </source>
</evidence>
<dbReference type="OrthoDB" id="5428055at2759"/>
<sequence length="247" mass="26206">MSYVPSHRPTAGTPSSQGSDDNQRALDRVTYLGGVLLPFSIVSGVLSMNEGFEPGQPLFWVFWVATIPLALLTVMVIYADKLRQVEVWEVLGPGGSDSDDQGSTGSGGGDKAQETDKGKGRPTPVSGTSRYDRRQQHEAVTYSAGGDVVIDLGTPAAEMQQIPAGPRGTHGEGQRTDSDQDQEGLSSGEDTAEGVALPITADEARHRPAWKKKQLGWGGAAMCMLGIKKPLWVLDGTPVAMGEETAR</sequence>
<keyword evidence="3 6" id="KW-1133">Transmembrane helix</keyword>
<protein>
    <submittedName>
        <fullName evidence="7">Putative cysteine protease domain-containing protein</fullName>
    </submittedName>
</protein>
<dbReference type="SUPFAM" id="SSF144083">
    <property type="entry name" value="Magnesium transport protein CorA, transmembrane region"/>
    <property type="match status" value="1"/>
</dbReference>
<organism evidence="7 8">
    <name type="scientific">Diaporthe ampelina</name>
    <dbReference type="NCBI Taxonomy" id="1214573"/>
    <lineage>
        <taxon>Eukaryota</taxon>
        <taxon>Fungi</taxon>
        <taxon>Dikarya</taxon>
        <taxon>Ascomycota</taxon>
        <taxon>Pezizomycotina</taxon>
        <taxon>Sordariomycetes</taxon>
        <taxon>Sordariomycetidae</taxon>
        <taxon>Diaporthales</taxon>
        <taxon>Diaporthaceae</taxon>
        <taxon>Diaporthe</taxon>
    </lineage>
</organism>
<dbReference type="GO" id="GO:0008233">
    <property type="term" value="F:peptidase activity"/>
    <property type="evidence" value="ECO:0007669"/>
    <property type="project" value="UniProtKB-KW"/>
</dbReference>
<reference evidence="7 8" key="1">
    <citation type="submission" date="2015-05" db="EMBL/GenBank/DDBJ databases">
        <title>Distinctive expansion of gene families associated with plant cell wall degradation and secondary metabolism in the genomes of grapevine trunk pathogens.</title>
        <authorList>
            <person name="Lawrence D.P."/>
            <person name="Travadon R."/>
            <person name="Rolshausen P.E."/>
            <person name="Baumgartner K."/>
        </authorList>
    </citation>
    <scope>NUCLEOTIDE SEQUENCE [LARGE SCALE GENOMIC DNA]</scope>
    <source>
        <strain evidence="7">DA912</strain>
    </source>
</reference>
<feature type="region of interest" description="Disordered" evidence="5">
    <location>
        <begin position="1"/>
        <end position="23"/>
    </location>
</feature>
<feature type="region of interest" description="Disordered" evidence="5">
    <location>
        <begin position="93"/>
        <end position="138"/>
    </location>
</feature>
<reference evidence="7 8" key="2">
    <citation type="submission" date="2015-05" db="EMBL/GenBank/DDBJ databases">
        <authorList>
            <person name="Morales-Cruz A."/>
            <person name="Amrine K.C."/>
            <person name="Cantu D."/>
        </authorList>
    </citation>
    <scope>NUCLEOTIDE SEQUENCE [LARGE SCALE GENOMIC DNA]</scope>
    <source>
        <strain evidence="7">DA912</strain>
    </source>
</reference>
<dbReference type="AlphaFoldDB" id="A0A0G2FTP2"/>
<keyword evidence="4 6" id="KW-0472">Membrane</keyword>
<comment type="caution">
    <text evidence="7">The sequence shown here is derived from an EMBL/GenBank/DDBJ whole genome shotgun (WGS) entry which is preliminary data.</text>
</comment>
<dbReference type="InterPro" id="IPR045863">
    <property type="entry name" value="CorA_TM1_TM2"/>
</dbReference>
<evidence type="ECO:0000256" key="1">
    <source>
        <dbReference type="ARBA" id="ARBA00004141"/>
    </source>
</evidence>
<feature type="compositionally biased region" description="Basic and acidic residues" evidence="5">
    <location>
        <begin position="169"/>
        <end position="178"/>
    </location>
</feature>
<accession>A0A0G2FTP2</accession>
<keyword evidence="8" id="KW-1185">Reference proteome</keyword>